<keyword evidence="3" id="KW-1185">Reference proteome</keyword>
<name>A0A6J8CL68_MYTCO</name>
<dbReference type="Gene3D" id="2.40.70.10">
    <property type="entry name" value="Acid Proteases"/>
    <property type="match status" value="1"/>
</dbReference>
<protein>
    <recommendedName>
        <fullName evidence="4">Peptidase A2 domain-containing protein</fullName>
    </recommendedName>
</protein>
<evidence type="ECO:0000313" key="2">
    <source>
        <dbReference type="EMBL" id="CAC5396591.1"/>
    </source>
</evidence>
<evidence type="ECO:0000256" key="1">
    <source>
        <dbReference type="SAM" id="MobiDB-lite"/>
    </source>
</evidence>
<feature type="compositionally biased region" description="Polar residues" evidence="1">
    <location>
        <begin position="135"/>
        <end position="153"/>
    </location>
</feature>
<accession>A0A6J8CL68</accession>
<feature type="region of interest" description="Disordered" evidence="1">
    <location>
        <begin position="171"/>
        <end position="211"/>
    </location>
</feature>
<dbReference type="Proteomes" id="UP000507470">
    <property type="component" value="Unassembled WGS sequence"/>
</dbReference>
<evidence type="ECO:0000313" key="3">
    <source>
        <dbReference type="Proteomes" id="UP000507470"/>
    </source>
</evidence>
<reference evidence="2 3" key="1">
    <citation type="submission" date="2020-06" db="EMBL/GenBank/DDBJ databases">
        <authorList>
            <person name="Li R."/>
            <person name="Bekaert M."/>
        </authorList>
    </citation>
    <scope>NUCLEOTIDE SEQUENCE [LARGE SCALE GENOMIC DNA]</scope>
    <source>
        <strain evidence="3">wild</strain>
    </source>
</reference>
<gene>
    <name evidence="2" type="ORF">MCOR_31129</name>
</gene>
<dbReference type="InterPro" id="IPR021109">
    <property type="entry name" value="Peptidase_aspartic_dom_sf"/>
</dbReference>
<feature type="region of interest" description="Disordered" evidence="1">
    <location>
        <begin position="1"/>
        <end position="26"/>
    </location>
</feature>
<feature type="compositionally biased region" description="Polar residues" evidence="1">
    <location>
        <begin position="172"/>
        <end position="203"/>
    </location>
</feature>
<dbReference type="OrthoDB" id="10438428at2759"/>
<feature type="compositionally biased region" description="Polar residues" evidence="1">
    <location>
        <begin position="1"/>
        <end position="12"/>
    </location>
</feature>
<evidence type="ECO:0008006" key="4">
    <source>
        <dbReference type="Google" id="ProtNLM"/>
    </source>
</evidence>
<sequence>MFEEIQSQQASIGDQEGPPLNDTRDCIYPRTTPKVRRKLTFQPEIPNGTILSTEVVQENSIRTFLDACGESEDFRMAIRRTKPKTLQEAVTSAMQEECIRINERNSSKLVRRNVYEVEEERKIRGDDKFTKNSKRNQNSSIRGQQRRTYNPCNYCGKTNHTVDKCWKKENDTSIQKTKSTDSNNTVRRSQGTNQQLNGIGRSNNGKDESDIGSNDVAFFTRVNGKPGMVVDGQLEGSPISWKIDTGAGRTFITEESYRNILPDNRPLLRQMKTKFETANGSCLNVLGTAVMTLSFEFCVDFPIIVGGVKLNLLGEDFIKCFRCHWDWNTSSLEINGKNIPF</sequence>
<organism evidence="2 3">
    <name type="scientific">Mytilus coruscus</name>
    <name type="common">Sea mussel</name>
    <dbReference type="NCBI Taxonomy" id="42192"/>
    <lineage>
        <taxon>Eukaryota</taxon>
        <taxon>Metazoa</taxon>
        <taxon>Spiralia</taxon>
        <taxon>Lophotrochozoa</taxon>
        <taxon>Mollusca</taxon>
        <taxon>Bivalvia</taxon>
        <taxon>Autobranchia</taxon>
        <taxon>Pteriomorphia</taxon>
        <taxon>Mytilida</taxon>
        <taxon>Mytiloidea</taxon>
        <taxon>Mytilidae</taxon>
        <taxon>Mytilinae</taxon>
        <taxon>Mytilus</taxon>
    </lineage>
</organism>
<dbReference type="SUPFAM" id="SSF50630">
    <property type="entry name" value="Acid proteases"/>
    <property type="match status" value="1"/>
</dbReference>
<dbReference type="AlphaFoldDB" id="A0A6J8CL68"/>
<dbReference type="EMBL" id="CACVKT020005631">
    <property type="protein sequence ID" value="CAC5396591.1"/>
    <property type="molecule type" value="Genomic_DNA"/>
</dbReference>
<proteinExistence type="predicted"/>
<feature type="region of interest" description="Disordered" evidence="1">
    <location>
        <begin position="126"/>
        <end position="153"/>
    </location>
</feature>